<comment type="subcellular location">
    <subcellularLocation>
        <location evidence="5">Cytoplasm</location>
    </subcellularLocation>
</comment>
<dbReference type="PANTHER" id="PTHR33692:SF1">
    <property type="entry name" value="RIBOSOME MATURATION FACTOR RIMM"/>
    <property type="match status" value="1"/>
</dbReference>
<dbReference type="InterPro" id="IPR036976">
    <property type="entry name" value="RimM_N_sf"/>
</dbReference>
<keyword evidence="1 5" id="KW-0963">Cytoplasm</keyword>
<dbReference type="AlphaFoldDB" id="A0A179B103"/>
<evidence type="ECO:0000256" key="1">
    <source>
        <dbReference type="ARBA" id="ARBA00022490"/>
    </source>
</evidence>
<dbReference type="Pfam" id="PF24986">
    <property type="entry name" value="PRC_RimM"/>
    <property type="match status" value="1"/>
</dbReference>
<evidence type="ECO:0000256" key="4">
    <source>
        <dbReference type="ARBA" id="ARBA00023186"/>
    </source>
</evidence>
<dbReference type="SUPFAM" id="SSF50346">
    <property type="entry name" value="PRC-barrel domain"/>
    <property type="match status" value="1"/>
</dbReference>
<evidence type="ECO:0000256" key="5">
    <source>
        <dbReference type="HAMAP-Rule" id="MF_00014"/>
    </source>
</evidence>
<comment type="similarity">
    <text evidence="5">Belongs to the RimM family.</text>
</comment>
<feature type="domain" description="Ribosome maturation factor RimM PRC barrel" evidence="8">
    <location>
        <begin position="98"/>
        <end position="165"/>
    </location>
</feature>
<dbReference type="InterPro" id="IPR009000">
    <property type="entry name" value="Transl_B-barrel_sf"/>
</dbReference>
<dbReference type="PANTHER" id="PTHR33692">
    <property type="entry name" value="RIBOSOME MATURATION FACTOR RIMM"/>
    <property type="match status" value="1"/>
</dbReference>
<dbReference type="InterPro" id="IPR002676">
    <property type="entry name" value="RimM_N"/>
</dbReference>
<evidence type="ECO:0000313" key="9">
    <source>
        <dbReference type="EMBL" id="OAP85372.1"/>
    </source>
</evidence>
<dbReference type="InterPro" id="IPR056792">
    <property type="entry name" value="PRC_RimM"/>
</dbReference>
<evidence type="ECO:0000313" key="10">
    <source>
        <dbReference type="Proteomes" id="UP000078368"/>
    </source>
</evidence>
<dbReference type="GO" id="GO:0005840">
    <property type="term" value="C:ribosome"/>
    <property type="evidence" value="ECO:0007669"/>
    <property type="project" value="InterPro"/>
</dbReference>
<dbReference type="STRING" id="1823756.A4H34_09775"/>
<evidence type="ECO:0000259" key="7">
    <source>
        <dbReference type="Pfam" id="PF01782"/>
    </source>
</evidence>
<organism evidence="9 10">
    <name type="scientific">Peptidiphaga gingivicola</name>
    <dbReference type="NCBI Taxonomy" id="2741497"/>
    <lineage>
        <taxon>Bacteria</taxon>
        <taxon>Bacillati</taxon>
        <taxon>Actinomycetota</taxon>
        <taxon>Actinomycetes</taxon>
        <taxon>Actinomycetales</taxon>
        <taxon>Actinomycetaceae</taxon>
        <taxon>Peptidiphaga</taxon>
    </lineage>
</organism>
<comment type="function">
    <text evidence="5">An accessory protein needed during the final step in the assembly of 30S ribosomal subunit, possibly for assembly of the head region. Essential for efficient processing of 16S rRNA. May be needed both before and after RbfA during the maturation of 16S rRNA. It has affinity for free ribosomal 30S subunits but not for 70S ribosomes.</text>
</comment>
<sequence length="192" mass="21258">MQLTVAVIGAPHGLKGELRLDVRTDQPERRLGIGAMLETDPQEAGPLTVARTREYKGAIYAMFSECTDRTMAERLRGVKLTVETDEDDYVEEDAFYEHELVGLEVLDPEGYELGRIIGLETFPAQDMLVVREPDGDVARVPFVREIVTEVDLDDNCVVVRAPQGLFSADGEADGADLGEKSDDQREEAAEEE</sequence>
<reference evidence="9 10" key="1">
    <citation type="submission" date="2016-04" db="EMBL/GenBank/DDBJ databases">
        <title>Peptidophaga gingivicola gen. nov., sp. nov., isolated from human subgingival plaque.</title>
        <authorList>
            <person name="Beall C.J."/>
            <person name="Mokrzan E.M."/>
            <person name="Griffen A.L."/>
            <person name="Leys E.J."/>
        </authorList>
    </citation>
    <scope>NUCLEOTIDE SEQUENCE [LARGE SCALE GENOMIC DNA]</scope>
    <source>
        <strain evidence="9 10">BA112</strain>
    </source>
</reference>
<evidence type="ECO:0000259" key="8">
    <source>
        <dbReference type="Pfam" id="PF24986"/>
    </source>
</evidence>
<dbReference type="InterPro" id="IPR011961">
    <property type="entry name" value="RimM"/>
</dbReference>
<dbReference type="OrthoDB" id="5381335at2"/>
<dbReference type="Proteomes" id="UP000078368">
    <property type="component" value="Unassembled WGS sequence"/>
</dbReference>
<evidence type="ECO:0000256" key="2">
    <source>
        <dbReference type="ARBA" id="ARBA00022517"/>
    </source>
</evidence>
<keyword evidence="10" id="KW-1185">Reference proteome</keyword>
<proteinExistence type="inferred from homology"/>
<gene>
    <name evidence="5" type="primary">rimM</name>
    <name evidence="9" type="ORF">A4H34_09775</name>
</gene>
<dbReference type="Gene3D" id="2.30.30.240">
    <property type="entry name" value="PRC-barrel domain"/>
    <property type="match status" value="1"/>
</dbReference>
<evidence type="ECO:0000256" key="3">
    <source>
        <dbReference type="ARBA" id="ARBA00022552"/>
    </source>
</evidence>
<keyword evidence="2 5" id="KW-0690">Ribosome biogenesis</keyword>
<dbReference type="EMBL" id="LVZK01000003">
    <property type="protein sequence ID" value="OAP85372.1"/>
    <property type="molecule type" value="Genomic_DNA"/>
</dbReference>
<dbReference type="GO" id="GO:0043022">
    <property type="term" value="F:ribosome binding"/>
    <property type="evidence" value="ECO:0007669"/>
    <property type="project" value="InterPro"/>
</dbReference>
<keyword evidence="4 5" id="KW-0143">Chaperone</keyword>
<name>A0A179B103_9ACTO</name>
<evidence type="ECO:0000256" key="6">
    <source>
        <dbReference type="SAM" id="MobiDB-lite"/>
    </source>
</evidence>
<dbReference type="Gene3D" id="2.40.30.60">
    <property type="entry name" value="RimM"/>
    <property type="match status" value="1"/>
</dbReference>
<dbReference type="InterPro" id="IPR011033">
    <property type="entry name" value="PRC_barrel-like_sf"/>
</dbReference>
<comment type="domain">
    <text evidence="5">The PRC barrel domain binds ribosomal protein uS19.</text>
</comment>
<dbReference type="SUPFAM" id="SSF50447">
    <property type="entry name" value="Translation proteins"/>
    <property type="match status" value="1"/>
</dbReference>
<dbReference type="Pfam" id="PF01782">
    <property type="entry name" value="RimM"/>
    <property type="match status" value="1"/>
</dbReference>
<keyword evidence="3 5" id="KW-0698">rRNA processing</keyword>
<protein>
    <recommendedName>
        <fullName evidence="5">Ribosome maturation factor RimM</fullName>
    </recommendedName>
</protein>
<feature type="compositionally biased region" description="Basic and acidic residues" evidence="6">
    <location>
        <begin position="177"/>
        <end position="192"/>
    </location>
</feature>
<dbReference type="HAMAP" id="MF_00014">
    <property type="entry name" value="Ribosome_mat_RimM"/>
    <property type="match status" value="1"/>
</dbReference>
<feature type="domain" description="RimM N-terminal" evidence="7">
    <location>
        <begin position="5"/>
        <end position="85"/>
    </location>
</feature>
<dbReference type="RefSeq" id="WP_064231966.1">
    <property type="nucleotide sequence ID" value="NZ_LVZK01000003.1"/>
</dbReference>
<dbReference type="GO" id="GO:0042274">
    <property type="term" value="P:ribosomal small subunit biogenesis"/>
    <property type="evidence" value="ECO:0007669"/>
    <property type="project" value="UniProtKB-UniRule"/>
</dbReference>
<accession>A0A179B103</accession>
<comment type="caution">
    <text evidence="9">The sequence shown here is derived from an EMBL/GenBank/DDBJ whole genome shotgun (WGS) entry which is preliminary data.</text>
</comment>
<dbReference type="NCBIfam" id="TIGR02273">
    <property type="entry name" value="16S_RimM"/>
    <property type="match status" value="1"/>
</dbReference>
<comment type="subunit">
    <text evidence="5">Binds ribosomal protein uS19.</text>
</comment>
<dbReference type="GO" id="GO:0005737">
    <property type="term" value="C:cytoplasm"/>
    <property type="evidence" value="ECO:0007669"/>
    <property type="project" value="UniProtKB-SubCell"/>
</dbReference>
<dbReference type="GO" id="GO:0006364">
    <property type="term" value="P:rRNA processing"/>
    <property type="evidence" value="ECO:0007669"/>
    <property type="project" value="UniProtKB-UniRule"/>
</dbReference>
<feature type="region of interest" description="Disordered" evidence="6">
    <location>
        <begin position="167"/>
        <end position="192"/>
    </location>
</feature>